<dbReference type="Proteomes" id="UP000254939">
    <property type="component" value="Unassembled WGS sequence"/>
</dbReference>
<name>A0A370KGC7_9HYPH</name>
<gene>
    <name evidence="2" type="ORF">B5K06_28370</name>
</gene>
<dbReference type="EMBL" id="NAAC01000041">
    <property type="protein sequence ID" value="RDJ03838.1"/>
    <property type="molecule type" value="Genomic_DNA"/>
</dbReference>
<comment type="caution">
    <text evidence="2">The sequence shown here is derived from an EMBL/GenBank/DDBJ whole genome shotgun (WGS) entry which is preliminary data.</text>
</comment>
<dbReference type="AlphaFoldDB" id="A0A370KGC7"/>
<evidence type="ECO:0000313" key="3">
    <source>
        <dbReference type="Proteomes" id="UP000254939"/>
    </source>
</evidence>
<sequence>MANAAMFQFLAAANETAPHLSGIRLTRLRGRDTHKDGIGRRTVSEPATVTRFECASFPTRSSDFPTRIVAVPEPSCRRINQASPAMDGPSTGLATNTVAPETQPEGDL</sequence>
<evidence type="ECO:0000313" key="2">
    <source>
        <dbReference type="EMBL" id="RDJ03838.1"/>
    </source>
</evidence>
<organism evidence="2 3">
    <name type="scientific">Rhizobium grahamii</name>
    <dbReference type="NCBI Taxonomy" id="1120045"/>
    <lineage>
        <taxon>Bacteria</taxon>
        <taxon>Pseudomonadati</taxon>
        <taxon>Pseudomonadota</taxon>
        <taxon>Alphaproteobacteria</taxon>
        <taxon>Hyphomicrobiales</taxon>
        <taxon>Rhizobiaceae</taxon>
        <taxon>Rhizobium/Agrobacterium group</taxon>
        <taxon>Rhizobium</taxon>
    </lineage>
</organism>
<reference evidence="2 3" key="1">
    <citation type="submission" date="2017-03" db="EMBL/GenBank/DDBJ databases">
        <title>Genome analysis of Rhizobial strains effectives or ineffectives for nitrogen fixation isolated from bean seeds.</title>
        <authorList>
            <person name="Peralta H."/>
            <person name="Aguilar-Vera A."/>
            <person name="Mora Y."/>
            <person name="Vargas-Lagunas C."/>
            <person name="Girard L."/>
            <person name="Mora J."/>
        </authorList>
    </citation>
    <scope>NUCLEOTIDE SEQUENCE [LARGE SCALE GENOMIC DNA]</scope>
    <source>
        <strain evidence="2 3">CCGM3</strain>
    </source>
</reference>
<proteinExistence type="predicted"/>
<protein>
    <submittedName>
        <fullName evidence="2">Uncharacterized protein</fullName>
    </submittedName>
</protein>
<feature type="region of interest" description="Disordered" evidence="1">
    <location>
        <begin position="79"/>
        <end position="108"/>
    </location>
</feature>
<evidence type="ECO:0000256" key="1">
    <source>
        <dbReference type="SAM" id="MobiDB-lite"/>
    </source>
</evidence>
<accession>A0A370KGC7</accession>